<evidence type="ECO:0000256" key="5">
    <source>
        <dbReference type="ARBA" id="ARBA00023136"/>
    </source>
</evidence>
<dbReference type="RefSeq" id="WP_023368410.1">
    <property type="nucleotide sequence ID" value="NC_022664.1"/>
</dbReference>
<evidence type="ECO:0000256" key="1">
    <source>
        <dbReference type="ARBA" id="ARBA00004651"/>
    </source>
</evidence>
<comment type="subcellular location">
    <subcellularLocation>
        <location evidence="1">Cell membrane</location>
        <topology evidence="1">Multi-pass membrane protein</topology>
    </subcellularLocation>
</comment>
<organism evidence="7 8">
    <name type="scientific">Spiribacter curvatus</name>
    <dbReference type="NCBI Taxonomy" id="1335757"/>
    <lineage>
        <taxon>Bacteria</taxon>
        <taxon>Pseudomonadati</taxon>
        <taxon>Pseudomonadota</taxon>
        <taxon>Gammaproteobacteria</taxon>
        <taxon>Chromatiales</taxon>
        <taxon>Ectothiorhodospiraceae</taxon>
        <taxon>Spiribacter</taxon>
    </lineage>
</organism>
<dbReference type="OrthoDB" id="5797174at2"/>
<name>U5T5L2_9GAMM</name>
<dbReference type="InterPro" id="IPR005598">
    <property type="entry name" value="ATP_synth_I"/>
</dbReference>
<gene>
    <name evidence="7" type="ORF">SPICUR_09525</name>
</gene>
<dbReference type="AlphaFoldDB" id="U5T5L2"/>
<sequence length="121" mass="12775">MSLRRVALRVIRIQMAIGLIAAGIWTLSSGPGAGLAAVSGAGISAFMTFYVAARWRLRSAAEDEPKAILGAFYRAQMMKLLLGTLLIVTAVYAFQDEAAALVTTLALTLTAYGLVLLGDID</sequence>
<reference evidence="7 8" key="1">
    <citation type="journal article" date="2013" name="BMC Genomics">
        <title>Genomes of "Spiribacter", a streamlined, successful halophilic bacterium.</title>
        <authorList>
            <person name="Lopez-Perez M."/>
            <person name="Ghai R."/>
            <person name="Leon M.J."/>
            <person name="Rodriguez-Olmos A."/>
            <person name="Copa-Patino J.L."/>
            <person name="Soliveri J."/>
            <person name="Sanchez-Porro C."/>
            <person name="Ventosa A."/>
            <person name="Rodriguez-Valera F."/>
        </authorList>
    </citation>
    <scope>NUCLEOTIDE SEQUENCE [LARGE SCALE GENOMIC DNA]</scope>
    <source>
        <strain evidence="7 8">UAH-SP71</strain>
    </source>
</reference>
<feature type="transmembrane region" description="Helical" evidence="6">
    <location>
        <begin position="33"/>
        <end position="52"/>
    </location>
</feature>
<dbReference type="GO" id="GO:0005886">
    <property type="term" value="C:plasma membrane"/>
    <property type="evidence" value="ECO:0007669"/>
    <property type="project" value="UniProtKB-SubCell"/>
</dbReference>
<dbReference type="STRING" id="1335757.SPICUR_09525"/>
<keyword evidence="8" id="KW-1185">Reference proteome</keyword>
<evidence type="ECO:0000256" key="3">
    <source>
        <dbReference type="ARBA" id="ARBA00022692"/>
    </source>
</evidence>
<feature type="transmembrane region" description="Helical" evidence="6">
    <location>
        <begin position="72"/>
        <end position="92"/>
    </location>
</feature>
<dbReference type="HOGENOM" id="CLU_2059957_0_0_6"/>
<accession>U5T5L2</accession>
<feature type="transmembrane region" description="Helical" evidence="6">
    <location>
        <begin position="7"/>
        <end position="27"/>
    </location>
</feature>
<keyword evidence="5 6" id="KW-0472">Membrane</keyword>
<dbReference type="Pfam" id="PF03899">
    <property type="entry name" value="ATP-synt_I"/>
    <property type="match status" value="1"/>
</dbReference>
<evidence type="ECO:0000313" key="8">
    <source>
        <dbReference type="Proteomes" id="UP000017640"/>
    </source>
</evidence>
<evidence type="ECO:0008006" key="9">
    <source>
        <dbReference type="Google" id="ProtNLM"/>
    </source>
</evidence>
<feature type="transmembrane region" description="Helical" evidence="6">
    <location>
        <begin position="98"/>
        <end position="117"/>
    </location>
</feature>
<protein>
    <recommendedName>
        <fullName evidence="9">ATP synthase subunit I</fullName>
    </recommendedName>
</protein>
<evidence type="ECO:0000256" key="6">
    <source>
        <dbReference type="SAM" id="Phobius"/>
    </source>
</evidence>
<keyword evidence="4 6" id="KW-1133">Transmembrane helix</keyword>
<evidence type="ECO:0000256" key="2">
    <source>
        <dbReference type="ARBA" id="ARBA00022475"/>
    </source>
</evidence>
<dbReference type="KEGG" id="spiu:SPICUR_09525"/>
<dbReference type="Proteomes" id="UP000017640">
    <property type="component" value="Chromosome"/>
</dbReference>
<evidence type="ECO:0000256" key="4">
    <source>
        <dbReference type="ARBA" id="ARBA00022989"/>
    </source>
</evidence>
<dbReference type="EMBL" id="CP005990">
    <property type="protein sequence ID" value="AGY92824.1"/>
    <property type="molecule type" value="Genomic_DNA"/>
</dbReference>
<keyword evidence="3 6" id="KW-0812">Transmembrane</keyword>
<evidence type="ECO:0000313" key="7">
    <source>
        <dbReference type="EMBL" id="AGY92824.1"/>
    </source>
</evidence>
<keyword evidence="2" id="KW-1003">Cell membrane</keyword>
<proteinExistence type="predicted"/>